<evidence type="ECO:0000256" key="2">
    <source>
        <dbReference type="ARBA" id="ARBA00007637"/>
    </source>
</evidence>
<sequence>MPNAAFWASRRVLVTGHTGFKGSWLSWMLHALGAEVHGLALAPEPDSLFDMAEVASILASDLRVDIRQPERLAQAVADCRPQVVLHLAAQALVRVGYEDPLGTYDTNVQGTANLLQACRDRADLQAVLVVTTDKVYRDERQPWPYRETDPLGGHDPYSNSKACAELVVQAFRGSYFSGDARPRLVTARAGNVIGGGDRCRDRLLPDLFRALRAGRPLALRHPQATRPWQHVLDALSGYLVLAEAMAGGRAGLAPAYNFGPSVDEIWSVADVARRACHQWGGGDVVALATPDGPKESLHLRLDASLARQSLGWQPRLDTRQAIAWTVDWERQLFAGQPAHALMQAQIRAHLGPGR</sequence>
<dbReference type="SUPFAM" id="SSF51735">
    <property type="entry name" value="NAD(P)-binding Rossmann-fold domains"/>
    <property type="match status" value="1"/>
</dbReference>
<dbReference type="EC" id="4.2.1.45" evidence="4"/>
<keyword evidence="4" id="KW-0456">Lyase</keyword>
<dbReference type="PANTHER" id="PTHR43000">
    <property type="entry name" value="DTDP-D-GLUCOSE 4,6-DEHYDRATASE-RELATED"/>
    <property type="match status" value="1"/>
</dbReference>
<evidence type="ECO:0000259" key="3">
    <source>
        <dbReference type="Pfam" id="PF01370"/>
    </source>
</evidence>
<dbReference type="InterPro" id="IPR001509">
    <property type="entry name" value="Epimerase_deHydtase"/>
</dbReference>
<dbReference type="InterPro" id="IPR036291">
    <property type="entry name" value="NAD(P)-bd_dom_sf"/>
</dbReference>
<evidence type="ECO:0000313" key="4">
    <source>
        <dbReference type="EMBL" id="KAB0577404.1"/>
    </source>
</evidence>
<keyword evidence="5" id="KW-1185">Reference proteome</keyword>
<dbReference type="Gene3D" id="3.90.25.10">
    <property type="entry name" value="UDP-galactose 4-epimerase, domain 1"/>
    <property type="match status" value="1"/>
</dbReference>
<evidence type="ECO:0000256" key="1">
    <source>
        <dbReference type="ARBA" id="ARBA00005125"/>
    </source>
</evidence>
<dbReference type="EMBL" id="VZPB01000049">
    <property type="protein sequence ID" value="KAB0577404.1"/>
    <property type="molecule type" value="Genomic_DNA"/>
</dbReference>
<comment type="pathway">
    <text evidence="1">Bacterial outer membrane biogenesis; LPS O-antigen biosynthesis.</text>
</comment>
<protein>
    <submittedName>
        <fullName evidence="4">CDP-glucose 4,6-dehydratase</fullName>
        <ecNumber evidence="4">4.2.1.45</ecNumber>
    </submittedName>
</protein>
<name>A0A643F866_IDEDE</name>
<dbReference type="GO" id="GO:0047733">
    <property type="term" value="F:CDP-glucose 4,6-dehydratase activity"/>
    <property type="evidence" value="ECO:0007669"/>
    <property type="project" value="UniProtKB-EC"/>
</dbReference>
<feature type="domain" description="NAD-dependent epimerase/dehydratase" evidence="3">
    <location>
        <begin position="12"/>
        <end position="250"/>
    </location>
</feature>
<dbReference type="NCBIfam" id="TIGR02622">
    <property type="entry name" value="CDP_4_6_dhtase"/>
    <property type="match status" value="1"/>
</dbReference>
<dbReference type="Pfam" id="PF01370">
    <property type="entry name" value="Epimerase"/>
    <property type="match status" value="1"/>
</dbReference>
<dbReference type="OrthoDB" id="9779041at2"/>
<dbReference type="Proteomes" id="UP000430120">
    <property type="component" value="Unassembled WGS sequence"/>
</dbReference>
<dbReference type="Gene3D" id="3.40.50.720">
    <property type="entry name" value="NAD(P)-binding Rossmann-like Domain"/>
    <property type="match status" value="1"/>
</dbReference>
<dbReference type="InterPro" id="IPR013445">
    <property type="entry name" value="CDP_4_6_deHydtase"/>
</dbReference>
<evidence type="ECO:0000313" key="5">
    <source>
        <dbReference type="Proteomes" id="UP000430120"/>
    </source>
</evidence>
<dbReference type="AlphaFoldDB" id="A0A643F866"/>
<comment type="similarity">
    <text evidence="2">Belongs to the NAD(P)-dependent epimerase/dehydratase family.</text>
</comment>
<gene>
    <name evidence="4" type="primary">rfbG</name>
    <name evidence="4" type="ORF">F7Q92_16765</name>
</gene>
<reference evidence="4 5" key="1">
    <citation type="submission" date="2019-09" db="EMBL/GenBank/DDBJ databases">
        <title>Draft genome sequences of 48 bacterial type strains from the CCUG.</title>
        <authorList>
            <person name="Tunovic T."/>
            <person name="Pineiro-Iglesias B."/>
            <person name="Unosson C."/>
            <person name="Inganas E."/>
            <person name="Ohlen M."/>
            <person name="Cardew S."/>
            <person name="Jensie-Markopoulos S."/>
            <person name="Salva-Serra F."/>
            <person name="Jaen-Luchoro D."/>
            <person name="Karlsson R."/>
            <person name="Svensson-Stadler L."/>
            <person name="Chun J."/>
            <person name="Moore E."/>
        </authorList>
    </citation>
    <scope>NUCLEOTIDE SEQUENCE [LARGE SCALE GENOMIC DNA]</scope>
    <source>
        <strain evidence="4 5">CCUG 30977</strain>
    </source>
</reference>
<accession>A0A643F866</accession>
<organism evidence="4 5">
    <name type="scientific">Ideonella dechloratans</name>
    <dbReference type="NCBI Taxonomy" id="36863"/>
    <lineage>
        <taxon>Bacteria</taxon>
        <taxon>Pseudomonadati</taxon>
        <taxon>Pseudomonadota</taxon>
        <taxon>Betaproteobacteria</taxon>
        <taxon>Burkholderiales</taxon>
        <taxon>Sphaerotilaceae</taxon>
        <taxon>Ideonella</taxon>
    </lineage>
</organism>
<proteinExistence type="inferred from homology"/>
<comment type="caution">
    <text evidence="4">The sequence shown here is derived from an EMBL/GenBank/DDBJ whole genome shotgun (WGS) entry which is preliminary data.</text>
</comment>